<dbReference type="EMBL" id="FNWQ01000002">
    <property type="protein sequence ID" value="SEH32644.1"/>
    <property type="molecule type" value="Genomic_DNA"/>
</dbReference>
<dbReference type="InterPro" id="IPR002173">
    <property type="entry name" value="Carboh/pur_kinase_PfkB_CS"/>
</dbReference>
<dbReference type="AlphaFoldDB" id="A0A1H6HEG1"/>
<evidence type="ECO:0000313" key="5">
    <source>
        <dbReference type="EMBL" id="SEH32644.1"/>
    </source>
</evidence>
<dbReference type="InterPro" id="IPR011611">
    <property type="entry name" value="PfkB_dom"/>
</dbReference>
<dbReference type="Gene3D" id="3.40.1190.20">
    <property type="match status" value="1"/>
</dbReference>
<evidence type="ECO:0000256" key="2">
    <source>
        <dbReference type="ARBA" id="ARBA00022679"/>
    </source>
</evidence>
<dbReference type="SUPFAM" id="SSF53613">
    <property type="entry name" value="Ribokinase-like"/>
    <property type="match status" value="1"/>
</dbReference>
<evidence type="ECO:0000259" key="4">
    <source>
        <dbReference type="Pfam" id="PF00294"/>
    </source>
</evidence>
<keyword evidence="2" id="KW-0808">Transferase</keyword>
<feature type="domain" description="Carbohydrate kinase PfkB" evidence="4">
    <location>
        <begin position="25"/>
        <end position="285"/>
    </location>
</feature>
<comment type="similarity">
    <text evidence="1">Belongs to the carbohydrate kinase PfkB family.</text>
</comment>
<dbReference type="GO" id="GO:0016301">
    <property type="term" value="F:kinase activity"/>
    <property type="evidence" value="ECO:0007669"/>
    <property type="project" value="UniProtKB-KW"/>
</dbReference>
<dbReference type="RefSeq" id="WP_089691673.1">
    <property type="nucleotide sequence ID" value="NZ_FNWQ01000002.1"/>
</dbReference>
<evidence type="ECO:0000256" key="1">
    <source>
        <dbReference type="ARBA" id="ARBA00010688"/>
    </source>
</evidence>
<accession>A0A1H6HEG1</accession>
<dbReference type="PROSITE" id="PS00583">
    <property type="entry name" value="PFKB_KINASES_1"/>
    <property type="match status" value="1"/>
</dbReference>
<gene>
    <name evidence="5" type="ORF">SAMN05421593_1886</name>
</gene>
<proteinExistence type="inferred from homology"/>
<reference evidence="5 6" key="1">
    <citation type="submission" date="2016-10" db="EMBL/GenBank/DDBJ databases">
        <authorList>
            <person name="de Groot N.N."/>
        </authorList>
    </citation>
    <scope>NUCLEOTIDE SEQUENCE [LARGE SCALE GENOMIC DNA]</scope>
    <source>
        <strain evidence="5 6">DSM 23031</strain>
    </source>
</reference>
<dbReference type="PROSITE" id="PS00584">
    <property type="entry name" value="PFKB_KINASES_2"/>
    <property type="match status" value="1"/>
</dbReference>
<dbReference type="PANTHER" id="PTHR43085">
    <property type="entry name" value="HEXOKINASE FAMILY MEMBER"/>
    <property type="match status" value="1"/>
</dbReference>
<name>A0A1H6HEG1_CHRCI</name>
<organism evidence="5 6">
    <name type="scientific">Chryseobacterium culicis</name>
    <dbReference type="NCBI Taxonomy" id="680127"/>
    <lineage>
        <taxon>Bacteria</taxon>
        <taxon>Pseudomonadati</taxon>
        <taxon>Bacteroidota</taxon>
        <taxon>Flavobacteriia</taxon>
        <taxon>Flavobacteriales</taxon>
        <taxon>Weeksellaceae</taxon>
        <taxon>Chryseobacterium group</taxon>
        <taxon>Chryseobacterium</taxon>
    </lineage>
</organism>
<protein>
    <submittedName>
        <fullName evidence="5">Fructokinase</fullName>
    </submittedName>
</protein>
<evidence type="ECO:0000256" key="3">
    <source>
        <dbReference type="ARBA" id="ARBA00022777"/>
    </source>
</evidence>
<dbReference type="OrthoDB" id="9813569at2"/>
<keyword evidence="3 5" id="KW-0418">Kinase</keyword>
<dbReference type="Pfam" id="PF00294">
    <property type="entry name" value="PfkB"/>
    <property type="match status" value="1"/>
</dbReference>
<dbReference type="InterPro" id="IPR029056">
    <property type="entry name" value="Ribokinase-like"/>
</dbReference>
<dbReference type="STRING" id="680127.SAMN05421593_1886"/>
<dbReference type="Proteomes" id="UP000198561">
    <property type="component" value="Unassembled WGS sequence"/>
</dbReference>
<dbReference type="CDD" id="cd01167">
    <property type="entry name" value="bac_FRK"/>
    <property type="match status" value="1"/>
</dbReference>
<evidence type="ECO:0000313" key="6">
    <source>
        <dbReference type="Proteomes" id="UP000198561"/>
    </source>
</evidence>
<dbReference type="InterPro" id="IPR050306">
    <property type="entry name" value="PfkB_Carbo_kinase"/>
</dbReference>
<dbReference type="PANTHER" id="PTHR43085:SF57">
    <property type="entry name" value="CARBOHYDRATE KINASE PFKB DOMAIN-CONTAINING PROTEIN"/>
    <property type="match status" value="1"/>
</dbReference>
<sequence>MITNTSNYVVCFGEVLWDIFPSGSRAGGAPFNVAYNLFKMGIDSKMLSRIGDDELGHRLLNQIKDWGITTDFIQIDAEKPTGTVLADFDEHGEAVYEIVKEVAWDYIESLPEHKNLIQNSEAFVFGSLITRSETSQNTLLELLEYSKFRVFDVNFRPPFIDFEFIKKLLHKADLVKMNKAELRTILEHLGEDYIDEDTGIHYLQTYFTLNEIVLTKGSKGARYFVGNTAYNFPAVHIEIEDTVGSGDSFLAGFLSKRIQGRSPEEIMKQATSLGAFITSKSGACPDYTYDEFRAFREKNSCRIS</sequence>